<proteinExistence type="predicted"/>
<dbReference type="AlphaFoldDB" id="A0A9Q9B249"/>
<dbReference type="InterPro" id="IPR001810">
    <property type="entry name" value="F-box_dom"/>
</dbReference>
<dbReference type="EMBL" id="CP099429">
    <property type="protein sequence ID" value="USW59554.1"/>
    <property type="molecule type" value="Genomic_DNA"/>
</dbReference>
<feature type="domain" description="F-box" evidence="1">
    <location>
        <begin position="2"/>
        <end position="47"/>
    </location>
</feature>
<keyword evidence="3" id="KW-1185">Reference proteome</keyword>
<protein>
    <submittedName>
        <fullName evidence="2">F-box domain-containing protein</fullName>
    </submittedName>
</protein>
<dbReference type="PROSITE" id="PS50181">
    <property type="entry name" value="FBOX"/>
    <property type="match status" value="1"/>
</dbReference>
<dbReference type="OrthoDB" id="5348533at2759"/>
<accession>A0A9Q9B249</accession>
<evidence type="ECO:0000313" key="2">
    <source>
        <dbReference type="EMBL" id="USW59554.1"/>
    </source>
</evidence>
<gene>
    <name evidence="2" type="ORF">Slin15195_G128730</name>
</gene>
<evidence type="ECO:0000313" key="3">
    <source>
        <dbReference type="Proteomes" id="UP001056384"/>
    </source>
</evidence>
<organism evidence="2 3">
    <name type="scientific">Septoria linicola</name>
    <dbReference type="NCBI Taxonomy" id="215465"/>
    <lineage>
        <taxon>Eukaryota</taxon>
        <taxon>Fungi</taxon>
        <taxon>Dikarya</taxon>
        <taxon>Ascomycota</taxon>
        <taxon>Pezizomycotina</taxon>
        <taxon>Dothideomycetes</taxon>
        <taxon>Dothideomycetidae</taxon>
        <taxon>Mycosphaerellales</taxon>
        <taxon>Mycosphaerellaceae</taxon>
        <taxon>Septoria</taxon>
    </lineage>
</organism>
<reference evidence="2" key="1">
    <citation type="submission" date="2022-06" db="EMBL/GenBank/DDBJ databases">
        <title>Complete genome sequences of two strains of the flax pathogen Septoria linicola.</title>
        <authorList>
            <person name="Lapalu N."/>
            <person name="Simon A."/>
            <person name="Demenou B."/>
            <person name="Paumier D."/>
            <person name="Guillot M.-P."/>
            <person name="Gout L."/>
            <person name="Valade R."/>
        </authorList>
    </citation>
    <scope>NUCLEOTIDE SEQUENCE</scope>
    <source>
        <strain evidence="2">SE15195</strain>
    </source>
</reference>
<name>A0A9Q9B249_9PEZI</name>
<dbReference type="Proteomes" id="UP001056384">
    <property type="component" value="Chromosome 12"/>
</dbReference>
<sequence>MPASMLQLPRELYLECCAYLTPTDLTKLSRVSRDHYLAVQESLYGHVGITTFPQLVNLVRTVGRAPIVSCISAEQRLHWHKLSDAQLRERDIRRLDIILNSTNKHGKISGEHFSRCIGAISRRGNGVKISLTLYGNWHDLLTQLRSSSLPDVRRFELCVSTDVEGLWDQCFGGSTFPDLLEVDLDTSHTHPDQREGTLYLASRGRGGMTRSHFQFTTKKDEFMPFYGLKKMTSIKIRDVRSLREPVLQSLFGSAIIPQRLTKVEISFCSGLDQLKSLTGLSVLLQRGLQLLQHLKLHLGRMNVNPDEPTETRYCHAINEHPEQHLCNIVRELGQNIKILDLALPFACSHMLKPLPKKPRSRHSDYPTIPREPLSTLRERLLAEGYKYRRLIVWNGVCRSGHDWEEMQSIADDQGDMISWEITNREQRCASWHVSGCLPMKYKSSEVLKRQLEDWEK</sequence>
<evidence type="ECO:0000259" key="1">
    <source>
        <dbReference type="PROSITE" id="PS50181"/>
    </source>
</evidence>